<dbReference type="Proteomes" id="UP001465755">
    <property type="component" value="Unassembled WGS sequence"/>
</dbReference>
<dbReference type="SUPFAM" id="SSF56112">
    <property type="entry name" value="Protein kinase-like (PK-like)"/>
    <property type="match status" value="1"/>
</dbReference>
<dbReference type="InterPro" id="IPR000719">
    <property type="entry name" value="Prot_kinase_dom"/>
</dbReference>
<dbReference type="Gene3D" id="1.10.510.10">
    <property type="entry name" value="Transferase(Phosphotransferase) domain 1"/>
    <property type="match status" value="1"/>
</dbReference>
<feature type="binding site" evidence="7">
    <location>
        <position position="44"/>
    </location>
    <ligand>
        <name>ATP</name>
        <dbReference type="ChEBI" id="CHEBI:30616"/>
    </ligand>
</feature>
<evidence type="ECO:0000256" key="3">
    <source>
        <dbReference type="ARBA" id="ARBA00022741"/>
    </source>
</evidence>
<dbReference type="InterPro" id="IPR011009">
    <property type="entry name" value="Kinase-like_dom_sf"/>
</dbReference>
<dbReference type="SMART" id="SM00220">
    <property type="entry name" value="S_TKc"/>
    <property type="match status" value="1"/>
</dbReference>
<keyword evidence="4" id="KW-0418">Kinase</keyword>
<name>A0AAW1PSU3_9CHLO</name>
<feature type="active site" description="Proton acceptor" evidence="6">
    <location>
        <position position="135"/>
    </location>
</feature>
<evidence type="ECO:0000256" key="1">
    <source>
        <dbReference type="ARBA" id="ARBA00022527"/>
    </source>
</evidence>
<feature type="cross-link" description="Glycyl lysine isopeptide (Lys-Gly) (interchain with G-Cter in SUMO2)" evidence="8">
    <location>
        <position position="137"/>
    </location>
</feature>
<gene>
    <name evidence="11" type="ORF">WJX73_006755</name>
</gene>
<keyword evidence="12" id="KW-1185">Reference proteome</keyword>
<evidence type="ECO:0000256" key="6">
    <source>
        <dbReference type="PIRSR" id="PIRSR630616-1"/>
    </source>
</evidence>
<dbReference type="PANTHER" id="PTHR24350">
    <property type="entry name" value="SERINE/THREONINE-PROTEIN KINASE IAL-RELATED"/>
    <property type="match status" value="1"/>
</dbReference>
<feature type="region of interest" description="Disordered" evidence="9">
    <location>
        <begin position="321"/>
        <end position="342"/>
    </location>
</feature>
<evidence type="ECO:0000256" key="7">
    <source>
        <dbReference type="PIRSR" id="PIRSR630616-2"/>
    </source>
</evidence>
<dbReference type="PROSITE" id="PS50011">
    <property type="entry name" value="PROTEIN_KINASE_DOM"/>
    <property type="match status" value="1"/>
</dbReference>
<evidence type="ECO:0000256" key="9">
    <source>
        <dbReference type="SAM" id="MobiDB-lite"/>
    </source>
</evidence>
<keyword evidence="1" id="KW-0723">Serine/threonine-protein kinase</keyword>
<reference evidence="11 12" key="1">
    <citation type="journal article" date="2024" name="Nat. Commun.">
        <title>Phylogenomics reveals the evolutionary origins of lichenization in chlorophyte algae.</title>
        <authorList>
            <person name="Puginier C."/>
            <person name="Libourel C."/>
            <person name="Otte J."/>
            <person name="Skaloud P."/>
            <person name="Haon M."/>
            <person name="Grisel S."/>
            <person name="Petersen M."/>
            <person name="Berrin J.G."/>
            <person name="Delaux P.M."/>
            <person name="Dal Grande F."/>
            <person name="Keller J."/>
        </authorList>
    </citation>
    <scope>NUCLEOTIDE SEQUENCE [LARGE SCALE GENOMIC DNA]</scope>
    <source>
        <strain evidence="11 12">SAG 2036</strain>
    </source>
</reference>
<keyword evidence="3 7" id="KW-0547">Nucleotide-binding</keyword>
<proteinExistence type="predicted"/>
<dbReference type="InterPro" id="IPR030616">
    <property type="entry name" value="Aur-like"/>
</dbReference>
<keyword evidence="5 7" id="KW-0067">ATP-binding</keyword>
<dbReference type="GO" id="GO:0004674">
    <property type="term" value="F:protein serine/threonine kinase activity"/>
    <property type="evidence" value="ECO:0007669"/>
    <property type="project" value="UniProtKB-KW"/>
</dbReference>
<evidence type="ECO:0000256" key="2">
    <source>
        <dbReference type="ARBA" id="ARBA00022679"/>
    </source>
</evidence>
<evidence type="ECO:0000313" key="11">
    <source>
        <dbReference type="EMBL" id="KAK9811017.1"/>
    </source>
</evidence>
<sequence length="342" mass="39403">MTEPGDDFLAGHPRYQQLHYLSRGLFGYVVLAMDKTTGQLVAVKFIERTLDKLTRNVEREIINHSSLSHPHIVHFNECFLTVRHLAIVMEYCAGGNMWQYVADNRGLDEDRARWFYQQLILALDYIHKMSVSNRDIKLENTLLDTSQPNTKPLLKVCDFGYSINESLSLPRTAVGTPGYVAPEVLTNRRRYDGKLTDVWSSGVMLYAMLFCQYPFERPGDEQDKKRNQLVMQRTVNVQYEFPAHKPISDECRDLLARIFVADPGQRITVREIHHHPWFRHGMPPDLDVDRYNEHWTTPTQSAERAASVRSILRDALRTSPSSAIEAPSAQQQPQQLHIVTGR</sequence>
<accession>A0AAW1PSU3</accession>
<evidence type="ECO:0000259" key="10">
    <source>
        <dbReference type="PROSITE" id="PS50011"/>
    </source>
</evidence>
<feature type="binding site" evidence="7">
    <location>
        <position position="158"/>
    </location>
    <ligand>
        <name>ATP</name>
        <dbReference type="ChEBI" id="CHEBI:30616"/>
    </ligand>
</feature>
<dbReference type="GO" id="GO:0005524">
    <property type="term" value="F:ATP binding"/>
    <property type="evidence" value="ECO:0007669"/>
    <property type="project" value="UniProtKB-KW"/>
</dbReference>
<keyword evidence="2" id="KW-0808">Transferase</keyword>
<dbReference type="FunFam" id="1.10.510.10:FF:000571">
    <property type="entry name" value="Maternal embryonic leucine zipper kinase"/>
    <property type="match status" value="1"/>
</dbReference>
<evidence type="ECO:0000256" key="5">
    <source>
        <dbReference type="ARBA" id="ARBA00022840"/>
    </source>
</evidence>
<feature type="binding site" evidence="7">
    <location>
        <begin position="139"/>
        <end position="140"/>
    </location>
    <ligand>
        <name>ATP</name>
        <dbReference type="ChEBI" id="CHEBI:30616"/>
    </ligand>
</feature>
<feature type="domain" description="Protein kinase" evidence="10">
    <location>
        <begin position="15"/>
        <end position="278"/>
    </location>
</feature>
<evidence type="ECO:0000256" key="4">
    <source>
        <dbReference type="ARBA" id="ARBA00022777"/>
    </source>
</evidence>
<protein>
    <recommendedName>
        <fullName evidence="10">Protein kinase domain-containing protein</fullName>
    </recommendedName>
</protein>
<dbReference type="Pfam" id="PF00069">
    <property type="entry name" value="Pkinase"/>
    <property type="match status" value="1"/>
</dbReference>
<evidence type="ECO:0000256" key="8">
    <source>
        <dbReference type="PIRSR" id="PIRSR630616-3"/>
    </source>
</evidence>
<dbReference type="AlphaFoldDB" id="A0AAW1PSU3"/>
<organism evidence="11 12">
    <name type="scientific">Symbiochloris irregularis</name>
    <dbReference type="NCBI Taxonomy" id="706552"/>
    <lineage>
        <taxon>Eukaryota</taxon>
        <taxon>Viridiplantae</taxon>
        <taxon>Chlorophyta</taxon>
        <taxon>core chlorophytes</taxon>
        <taxon>Trebouxiophyceae</taxon>
        <taxon>Trebouxiales</taxon>
        <taxon>Trebouxiaceae</taxon>
        <taxon>Symbiochloris</taxon>
    </lineage>
</organism>
<evidence type="ECO:0000313" key="12">
    <source>
        <dbReference type="Proteomes" id="UP001465755"/>
    </source>
</evidence>
<dbReference type="EMBL" id="JALJOQ010000012">
    <property type="protein sequence ID" value="KAK9811017.1"/>
    <property type="molecule type" value="Genomic_DNA"/>
</dbReference>
<comment type="caution">
    <text evidence="11">The sequence shown here is derived from an EMBL/GenBank/DDBJ whole genome shotgun (WGS) entry which is preliminary data.</text>
</comment>